<gene>
    <name evidence="1" type="ORF">H4687_009350</name>
</gene>
<evidence type="ECO:0000313" key="1">
    <source>
        <dbReference type="EMBL" id="MBE1603121.1"/>
    </source>
</evidence>
<sequence>MADEEGSDAHEGQEMLGLALVAAVETAAACQPGHRSLDHPSVAAESL</sequence>
<evidence type="ECO:0000313" key="2">
    <source>
        <dbReference type="Proteomes" id="UP000629287"/>
    </source>
</evidence>
<organism evidence="1 2">
    <name type="scientific">Streptomyces stelliscabiei</name>
    <dbReference type="NCBI Taxonomy" id="146820"/>
    <lineage>
        <taxon>Bacteria</taxon>
        <taxon>Bacillati</taxon>
        <taxon>Actinomycetota</taxon>
        <taxon>Actinomycetes</taxon>
        <taxon>Kitasatosporales</taxon>
        <taxon>Streptomycetaceae</taxon>
        <taxon>Streptomyces</taxon>
    </lineage>
</organism>
<dbReference type="EMBL" id="JADBGF010000003">
    <property type="protein sequence ID" value="MBE1603121.1"/>
    <property type="molecule type" value="Genomic_DNA"/>
</dbReference>
<keyword evidence="2" id="KW-1185">Reference proteome</keyword>
<name>A0A8I0PIJ1_9ACTN</name>
<protein>
    <submittedName>
        <fullName evidence="1">Uncharacterized protein</fullName>
    </submittedName>
</protein>
<accession>A0A8I0PIJ1</accession>
<comment type="caution">
    <text evidence="1">The sequence shown here is derived from an EMBL/GenBank/DDBJ whole genome shotgun (WGS) entry which is preliminary data.</text>
</comment>
<reference evidence="1 2" key="1">
    <citation type="submission" date="2020-10" db="EMBL/GenBank/DDBJ databases">
        <title>Sequencing the genomes of 1000 actinobacteria strains.</title>
        <authorList>
            <person name="Klenk H.-P."/>
        </authorList>
    </citation>
    <scope>NUCLEOTIDE SEQUENCE [LARGE SCALE GENOMIC DNA]</scope>
    <source>
        <strain evidence="1 2">DSM 41803</strain>
    </source>
</reference>
<dbReference type="AlphaFoldDB" id="A0A8I0PIJ1"/>
<proteinExistence type="predicted"/>
<dbReference type="Proteomes" id="UP000629287">
    <property type="component" value="Unassembled WGS sequence"/>
</dbReference>